<feature type="transmembrane region" description="Helical" evidence="2">
    <location>
        <begin position="168"/>
        <end position="190"/>
    </location>
</feature>
<evidence type="ECO:0008006" key="5">
    <source>
        <dbReference type="Google" id="ProtNLM"/>
    </source>
</evidence>
<dbReference type="OrthoDB" id="5975154at2759"/>
<evidence type="ECO:0000256" key="1">
    <source>
        <dbReference type="SAM" id="MobiDB-lite"/>
    </source>
</evidence>
<dbReference type="SUPFAM" id="SSF90112">
    <property type="entry name" value="Neurotransmitter-gated ion-channel transmembrane pore"/>
    <property type="match status" value="1"/>
</dbReference>
<protein>
    <recommendedName>
        <fullName evidence="5">Neurotransmitter-gated ion-channel transmembrane domain-containing protein</fullName>
    </recommendedName>
</protein>
<dbReference type="Proteomes" id="UP000784294">
    <property type="component" value="Unassembled WGS sequence"/>
</dbReference>
<evidence type="ECO:0000313" key="4">
    <source>
        <dbReference type="Proteomes" id="UP000784294"/>
    </source>
</evidence>
<dbReference type="EMBL" id="CAAALY010079595">
    <property type="protein sequence ID" value="VEL26337.1"/>
    <property type="molecule type" value="Genomic_DNA"/>
</dbReference>
<evidence type="ECO:0000256" key="2">
    <source>
        <dbReference type="SAM" id="Phobius"/>
    </source>
</evidence>
<proteinExistence type="predicted"/>
<feature type="non-terminal residue" evidence="3">
    <location>
        <position position="1"/>
    </location>
</feature>
<keyword evidence="4" id="KW-1185">Reference proteome</keyword>
<comment type="caution">
    <text evidence="3">The sequence shown here is derived from an EMBL/GenBank/DDBJ whole genome shotgun (WGS) entry which is preliminary data.</text>
</comment>
<dbReference type="Gene3D" id="1.20.58.390">
    <property type="entry name" value="Neurotransmitter-gated ion-channel transmembrane domain"/>
    <property type="match status" value="1"/>
</dbReference>
<reference evidence="3" key="1">
    <citation type="submission" date="2018-11" db="EMBL/GenBank/DDBJ databases">
        <authorList>
            <consortium name="Pathogen Informatics"/>
        </authorList>
    </citation>
    <scope>NUCLEOTIDE SEQUENCE</scope>
</reference>
<keyword evidence="2" id="KW-0472">Membrane</keyword>
<gene>
    <name evidence="3" type="ORF">PXEA_LOCUS19777</name>
</gene>
<feature type="compositionally biased region" description="Low complexity" evidence="1">
    <location>
        <begin position="274"/>
        <end position="291"/>
    </location>
</feature>
<dbReference type="InterPro" id="IPR038050">
    <property type="entry name" value="Neuro_actylchol_rec"/>
</dbReference>
<accession>A0A448X2H0</accession>
<keyword evidence="2" id="KW-1133">Transmembrane helix</keyword>
<dbReference type="GO" id="GO:0016020">
    <property type="term" value="C:membrane"/>
    <property type="evidence" value="ECO:0007669"/>
    <property type="project" value="InterPro"/>
</dbReference>
<sequence length="375" mass="40439">VWWPDETTGACATCARSDGNPRSDDVWPEARLRYAYRNGQQVLVQPQTSQEPVNPQPCYQLGAFADADSPSWPRPSLMPQPGVGETTLHAPSNHSMGLVVAQSQMTGSASSHPASAAAMLIQTSRQMETELQTIRGVLRSIVDRLADKDIVNKRAREWRMLALVLDRIFFWLYLTIHICAALGLLVPGSWHPTPDEGVARYGRQAYGQASTTGLGGNELNRSLLEVGMSGANASLLLTGRLDHIPAEPDTADEPVDVELPGTNPPSASTLTGVLPSPSSSSSSLSSSFSSSQVRVADETIRSGRTGPQSPEAGGQMGQLRAEVYLDSGGQDGLPSWRKAYPEEITARSRGGFDNIFPNDNRNRRIRAPSLPPLDD</sequence>
<keyword evidence="2" id="KW-0812">Transmembrane</keyword>
<dbReference type="AlphaFoldDB" id="A0A448X2H0"/>
<organism evidence="3 4">
    <name type="scientific">Protopolystoma xenopodis</name>
    <dbReference type="NCBI Taxonomy" id="117903"/>
    <lineage>
        <taxon>Eukaryota</taxon>
        <taxon>Metazoa</taxon>
        <taxon>Spiralia</taxon>
        <taxon>Lophotrochozoa</taxon>
        <taxon>Platyhelminthes</taxon>
        <taxon>Monogenea</taxon>
        <taxon>Polyopisthocotylea</taxon>
        <taxon>Polystomatidea</taxon>
        <taxon>Polystomatidae</taxon>
        <taxon>Protopolystoma</taxon>
    </lineage>
</organism>
<evidence type="ECO:0000313" key="3">
    <source>
        <dbReference type="EMBL" id="VEL26337.1"/>
    </source>
</evidence>
<name>A0A448X2H0_9PLAT</name>
<feature type="region of interest" description="Disordered" evidence="1">
    <location>
        <begin position="348"/>
        <end position="375"/>
    </location>
</feature>
<dbReference type="GO" id="GO:0006811">
    <property type="term" value="P:monoatomic ion transport"/>
    <property type="evidence" value="ECO:0007669"/>
    <property type="project" value="InterPro"/>
</dbReference>
<dbReference type="InterPro" id="IPR036719">
    <property type="entry name" value="Neuro-gated_channel_TM_sf"/>
</dbReference>
<feature type="region of interest" description="Disordered" evidence="1">
    <location>
        <begin position="244"/>
        <end position="336"/>
    </location>
</feature>